<name>A0A939MBE1_9BRAD</name>
<keyword evidence="1" id="KW-1133">Transmembrane helix</keyword>
<gene>
    <name evidence="3" type="ORF">J4G43_024245</name>
    <name evidence="2" type="ORF">J4G43_26265</name>
</gene>
<protein>
    <submittedName>
        <fullName evidence="2">Uncharacterized protein</fullName>
    </submittedName>
</protein>
<feature type="transmembrane region" description="Helical" evidence="1">
    <location>
        <begin position="6"/>
        <end position="28"/>
    </location>
</feature>
<evidence type="ECO:0000256" key="1">
    <source>
        <dbReference type="SAM" id="Phobius"/>
    </source>
</evidence>
<reference evidence="2" key="1">
    <citation type="submission" date="2021-03" db="EMBL/GenBank/DDBJ databases">
        <title>Whole Genome Sequence of Bradyrhizobium sp. Strain 144S4.</title>
        <authorList>
            <person name="Bromfield E.S.P."/>
            <person name="Cloutier S."/>
        </authorList>
    </citation>
    <scope>NUCLEOTIDE SEQUENCE [LARGE SCALE GENOMIC DNA]</scope>
    <source>
        <strain evidence="2">144S4</strain>
    </source>
</reference>
<accession>A0A939MBE1</accession>
<proteinExistence type="predicted"/>
<dbReference type="Proteomes" id="UP000664702">
    <property type="component" value="Chromosome"/>
</dbReference>
<sequence length="69" mass="8123">MSETVTMWFIVLMLFVSFVLLANIITMARHIMVMRLMTIALHGFIDQQRVLNDWVLEEERNSLVRTAPE</sequence>
<dbReference type="RefSeq" id="WP_028180804.1">
    <property type="nucleotide sequence ID" value="NZ_CP086136.1"/>
</dbReference>
<evidence type="ECO:0000313" key="2">
    <source>
        <dbReference type="EMBL" id="MBO1864304.1"/>
    </source>
</evidence>
<evidence type="ECO:0000313" key="4">
    <source>
        <dbReference type="Proteomes" id="UP000664702"/>
    </source>
</evidence>
<dbReference type="AlphaFoldDB" id="A0A939MBE1"/>
<keyword evidence="1" id="KW-0472">Membrane</keyword>
<reference evidence="3 4" key="2">
    <citation type="journal article" date="2022" name="Int. J. Syst. Evol. Microbiol.">
        <title>Strains of Bradyrhizobium barranii sp. nov. associated with legumes native to Canada are symbionts of soybeans and belong to different subspecies (subsp. barranii subsp. nov. and subsp. apii subsp. nov.) and symbiovars (sv. glycinearum and sv. septentrionale).</title>
        <authorList>
            <person name="Bromfield E.S.P."/>
            <person name="Cloutier S."/>
            <person name="Wasai-Hara S."/>
            <person name="Minamisawa K."/>
        </authorList>
    </citation>
    <scope>NUCLEOTIDE SEQUENCE [LARGE SCALE GENOMIC DNA]</scope>
    <source>
        <strain evidence="3 4">144S4</strain>
    </source>
</reference>
<dbReference type="EMBL" id="JAGEMI010000001">
    <property type="protein sequence ID" value="MBO1864304.1"/>
    <property type="molecule type" value="Genomic_DNA"/>
</dbReference>
<dbReference type="EMBL" id="CP086136">
    <property type="protein sequence ID" value="UEM17064.1"/>
    <property type="molecule type" value="Genomic_DNA"/>
</dbReference>
<keyword evidence="1" id="KW-0812">Transmembrane</keyword>
<dbReference type="KEGG" id="bban:J4G43_024245"/>
<organism evidence="2">
    <name type="scientific">Bradyrhizobium barranii subsp. barranii</name>
    <dbReference type="NCBI Taxonomy" id="2823807"/>
    <lineage>
        <taxon>Bacteria</taxon>
        <taxon>Pseudomonadati</taxon>
        <taxon>Pseudomonadota</taxon>
        <taxon>Alphaproteobacteria</taxon>
        <taxon>Hyphomicrobiales</taxon>
        <taxon>Nitrobacteraceae</taxon>
        <taxon>Bradyrhizobium</taxon>
        <taxon>Bradyrhizobium barranii</taxon>
    </lineage>
</organism>
<evidence type="ECO:0000313" key="3">
    <source>
        <dbReference type="EMBL" id="UEM17064.1"/>
    </source>
</evidence>